<dbReference type="GO" id="GO:0016791">
    <property type="term" value="F:phosphatase activity"/>
    <property type="evidence" value="ECO:0007669"/>
    <property type="project" value="TreeGrafter"/>
</dbReference>
<evidence type="ECO:0000313" key="1">
    <source>
        <dbReference type="EMBL" id="EDS18608.1"/>
    </source>
</evidence>
<proteinExistence type="predicted"/>
<dbReference type="PROSITE" id="PS01229">
    <property type="entry name" value="COF_2"/>
    <property type="match status" value="1"/>
</dbReference>
<gene>
    <name evidence="1" type="ORF">CLORAM_01557</name>
</gene>
<comment type="caution">
    <text evidence="1">The sequence shown here is derived from an EMBL/GenBank/DDBJ whole genome shotgun (WGS) entry which is preliminary data.</text>
</comment>
<organism evidence="1 2">
    <name type="scientific">Thomasclavelia ramosa DSM 1402</name>
    <dbReference type="NCBI Taxonomy" id="445974"/>
    <lineage>
        <taxon>Bacteria</taxon>
        <taxon>Bacillati</taxon>
        <taxon>Bacillota</taxon>
        <taxon>Erysipelotrichia</taxon>
        <taxon>Erysipelotrichales</taxon>
        <taxon>Coprobacillaceae</taxon>
        <taxon>Thomasclavelia</taxon>
    </lineage>
</organism>
<dbReference type="InterPro" id="IPR000150">
    <property type="entry name" value="Cof"/>
</dbReference>
<reference evidence="1" key="2">
    <citation type="submission" date="2014-06" db="EMBL/GenBank/DDBJ databases">
        <title>Draft genome sequence of Clostridium ramosum(DSM 1402).</title>
        <authorList>
            <person name="Sudarsanam P."/>
            <person name="Ley R."/>
            <person name="Guruge J."/>
            <person name="Turnbaugh P.J."/>
            <person name="Mahowald M."/>
            <person name="Liep D."/>
            <person name="Gordon J."/>
        </authorList>
    </citation>
    <scope>NUCLEOTIDE SEQUENCE</scope>
    <source>
        <strain evidence="1">DSM 1402</strain>
    </source>
</reference>
<name>B0N4K6_9FIRM</name>
<dbReference type="Gene3D" id="3.30.1240.10">
    <property type="match status" value="1"/>
</dbReference>
<dbReference type="Proteomes" id="UP000005798">
    <property type="component" value="Unassembled WGS sequence"/>
</dbReference>
<dbReference type="PANTHER" id="PTHR10000">
    <property type="entry name" value="PHOSPHOSERINE PHOSPHATASE"/>
    <property type="match status" value="1"/>
</dbReference>
<dbReference type="HOGENOM" id="CLU_044146_7_0_9"/>
<dbReference type="NCBIfam" id="TIGR01484">
    <property type="entry name" value="HAD-SF-IIB"/>
    <property type="match status" value="1"/>
</dbReference>
<accession>B0N4K6</accession>
<dbReference type="GO" id="GO:0000287">
    <property type="term" value="F:magnesium ion binding"/>
    <property type="evidence" value="ECO:0007669"/>
    <property type="project" value="TreeGrafter"/>
</dbReference>
<dbReference type="GO" id="GO:0005829">
    <property type="term" value="C:cytosol"/>
    <property type="evidence" value="ECO:0007669"/>
    <property type="project" value="TreeGrafter"/>
</dbReference>
<dbReference type="SFLD" id="SFLDG01140">
    <property type="entry name" value="C2.B:_Phosphomannomutase_and_P"/>
    <property type="match status" value="1"/>
</dbReference>
<dbReference type="PANTHER" id="PTHR10000:SF25">
    <property type="entry name" value="PHOSPHATASE YKRA-RELATED"/>
    <property type="match status" value="1"/>
</dbReference>
<dbReference type="SUPFAM" id="SSF56784">
    <property type="entry name" value="HAD-like"/>
    <property type="match status" value="1"/>
</dbReference>
<dbReference type="InterPro" id="IPR006379">
    <property type="entry name" value="HAD-SF_hydro_IIB"/>
</dbReference>
<dbReference type="InterPro" id="IPR036412">
    <property type="entry name" value="HAD-like_sf"/>
</dbReference>
<dbReference type="AlphaFoldDB" id="B0N4K6"/>
<sequence>MVQCSGGGMKMSKLLFFDIDGTLIECNLDIYSITENTRNALDRLKENGHDVFLATGRCKCFITEGVMNYPFSGYVTCNGAYVEYHGEPVYKAIIPSEAIKATMALSEQYDFNYYFESSDYIYVRDQNDERHQWFAKNWGMKPETVIDDFDPETIETYIGMIVVNDKKDISPMVNALSKYFDVQRHQSDYSFDLTLKGVSKAVGIEKLVERINRNIDDTIAFGDGRNDIEMLETVKIGVAMGNAVDEAKAVANYETDRIENDGIVKALKHFELI</sequence>
<dbReference type="InterPro" id="IPR023214">
    <property type="entry name" value="HAD_sf"/>
</dbReference>
<evidence type="ECO:0000313" key="2">
    <source>
        <dbReference type="Proteomes" id="UP000005798"/>
    </source>
</evidence>
<dbReference type="eggNOG" id="COG0561">
    <property type="taxonomic scope" value="Bacteria"/>
</dbReference>
<dbReference type="NCBIfam" id="TIGR00099">
    <property type="entry name" value="Cof-subfamily"/>
    <property type="match status" value="1"/>
</dbReference>
<dbReference type="Pfam" id="PF08282">
    <property type="entry name" value="Hydrolase_3"/>
    <property type="match status" value="1"/>
</dbReference>
<dbReference type="SFLD" id="SFLDS00003">
    <property type="entry name" value="Haloacid_Dehalogenase"/>
    <property type="match status" value="1"/>
</dbReference>
<protein>
    <submittedName>
        <fullName evidence="1">Cof-like hydrolase</fullName>
    </submittedName>
</protein>
<dbReference type="Gene3D" id="3.40.50.1000">
    <property type="entry name" value="HAD superfamily/HAD-like"/>
    <property type="match status" value="1"/>
</dbReference>
<reference evidence="1" key="1">
    <citation type="submission" date="2007-11" db="EMBL/GenBank/DDBJ databases">
        <authorList>
            <person name="Fulton L."/>
            <person name="Clifton S."/>
            <person name="Fulton B."/>
            <person name="Xu J."/>
            <person name="Minx P."/>
            <person name="Pepin K.H."/>
            <person name="Johnson M."/>
            <person name="Thiruvilangam P."/>
            <person name="Bhonagiri V."/>
            <person name="Nash W.E."/>
            <person name="Mardis E.R."/>
            <person name="Wilson R.K."/>
        </authorList>
    </citation>
    <scope>NUCLEOTIDE SEQUENCE [LARGE SCALE GENOMIC DNA]</scope>
    <source>
        <strain evidence="1">DSM 1402</strain>
    </source>
</reference>
<keyword evidence="2" id="KW-1185">Reference proteome</keyword>
<dbReference type="EMBL" id="ABFX02000005">
    <property type="protein sequence ID" value="EDS18608.1"/>
    <property type="molecule type" value="Genomic_DNA"/>
</dbReference>